<evidence type="ECO:0000313" key="2">
    <source>
        <dbReference type="Proteomes" id="UP001179952"/>
    </source>
</evidence>
<dbReference type="EMBL" id="JAUJYN010000003">
    <property type="protein sequence ID" value="KAK1276936.1"/>
    <property type="molecule type" value="Genomic_DNA"/>
</dbReference>
<dbReference type="PANTHER" id="PTHR34836:SF1">
    <property type="entry name" value="OS09G0428600 PROTEIN"/>
    <property type="match status" value="1"/>
</dbReference>
<gene>
    <name evidence="1" type="ORF">QJS04_geneDACA003964</name>
</gene>
<protein>
    <submittedName>
        <fullName evidence="1">Glutamate receptor 2.2</fullName>
    </submittedName>
</protein>
<accession>A0AAV9BL08</accession>
<dbReference type="Proteomes" id="UP001179952">
    <property type="component" value="Unassembled WGS sequence"/>
</dbReference>
<dbReference type="PANTHER" id="PTHR34836">
    <property type="entry name" value="OS06G0188250 PROTEIN"/>
    <property type="match status" value="1"/>
</dbReference>
<keyword evidence="1" id="KW-0675">Receptor</keyword>
<sequence length="113" mass="12502">MCLLFHLSIPPCLGKLNTSTTFRVGVILDMASCVGQINWKSFSIAKKDFYAAYPNYITRLVLVNKDSKDDVLGAASAGTPSLAFCLFVDLRTSSSCVGCFGWLEKIFKYAYHE</sequence>
<keyword evidence="2" id="KW-1185">Reference proteome</keyword>
<comment type="caution">
    <text evidence="1">The sequence shown here is derived from an EMBL/GenBank/DDBJ whole genome shotgun (WGS) entry which is preliminary data.</text>
</comment>
<dbReference type="InterPro" id="IPR015683">
    <property type="entry name" value="Ionotropic_Glu_rcpt"/>
</dbReference>
<dbReference type="AlphaFoldDB" id="A0AAV9BL08"/>
<name>A0AAV9BL08_ACOGR</name>
<reference evidence="1" key="2">
    <citation type="submission" date="2023-06" db="EMBL/GenBank/DDBJ databases">
        <authorList>
            <person name="Ma L."/>
            <person name="Liu K.-W."/>
            <person name="Li Z."/>
            <person name="Hsiao Y.-Y."/>
            <person name="Qi Y."/>
            <person name="Fu T."/>
            <person name="Tang G."/>
            <person name="Zhang D."/>
            <person name="Sun W.-H."/>
            <person name="Liu D.-K."/>
            <person name="Li Y."/>
            <person name="Chen G.-Z."/>
            <person name="Liu X.-D."/>
            <person name="Liao X.-Y."/>
            <person name="Jiang Y.-T."/>
            <person name="Yu X."/>
            <person name="Hao Y."/>
            <person name="Huang J."/>
            <person name="Zhao X.-W."/>
            <person name="Ke S."/>
            <person name="Chen Y.-Y."/>
            <person name="Wu W.-L."/>
            <person name="Hsu J.-L."/>
            <person name="Lin Y.-F."/>
            <person name="Huang M.-D."/>
            <person name="Li C.-Y."/>
            <person name="Huang L."/>
            <person name="Wang Z.-W."/>
            <person name="Zhao X."/>
            <person name="Zhong W.-Y."/>
            <person name="Peng D.-H."/>
            <person name="Ahmad S."/>
            <person name="Lan S."/>
            <person name="Zhang J.-S."/>
            <person name="Tsai W.-C."/>
            <person name="Van De Peer Y."/>
            <person name="Liu Z.-J."/>
        </authorList>
    </citation>
    <scope>NUCLEOTIDE SEQUENCE</scope>
    <source>
        <strain evidence="1">SCP</strain>
        <tissue evidence="1">Leaves</tissue>
    </source>
</reference>
<evidence type="ECO:0000313" key="1">
    <source>
        <dbReference type="EMBL" id="KAK1276936.1"/>
    </source>
</evidence>
<reference evidence="1" key="1">
    <citation type="journal article" date="2023" name="Nat. Commun.">
        <title>Diploid and tetraploid genomes of Acorus and the evolution of monocots.</title>
        <authorList>
            <person name="Ma L."/>
            <person name="Liu K.W."/>
            <person name="Li Z."/>
            <person name="Hsiao Y.Y."/>
            <person name="Qi Y."/>
            <person name="Fu T."/>
            <person name="Tang G.D."/>
            <person name="Zhang D."/>
            <person name="Sun W.H."/>
            <person name="Liu D.K."/>
            <person name="Li Y."/>
            <person name="Chen G.Z."/>
            <person name="Liu X.D."/>
            <person name="Liao X.Y."/>
            <person name="Jiang Y.T."/>
            <person name="Yu X."/>
            <person name="Hao Y."/>
            <person name="Huang J."/>
            <person name="Zhao X.W."/>
            <person name="Ke S."/>
            <person name="Chen Y.Y."/>
            <person name="Wu W.L."/>
            <person name="Hsu J.L."/>
            <person name="Lin Y.F."/>
            <person name="Huang M.D."/>
            <person name="Li C.Y."/>
            <person name="Huang L."/>
            <person name="Wang Z.W."/>
            <person name="Zhao X."/>
            <person name="Zhong W.Y."/>
            <person name="Peng D.H."/>
            <person name="Ahmad S."/>
            <person name="Lan S."/>
            <person name="Zhang J.S."/>
            <person name="Tsai W.C."/>
            <person name="Van de Peer Y."/>
            <person name="Liu Z.J."/>
        </authorList>
    </citation>
    <scope>NUCLEOTIDE SEQUENCE</scope>
    <source>
        <strain evidence="1">SCP</strain>
    </source>
</reference>
<proteinExistence type="predicted"/>
<organism evidence="1 2">
    <name type="scientific">Acorus gramineus</name>
    <name type="common">Dwarf sweet flag</name>
    <dbReference type="NCBI Taxonomy" id="55184"/>
    <lineage>
        <taxon>Eukaryota</taxon>
        <taxon>Viridiplantae</taxon>
        <taxon>Streptophyta</taxon>
        <taxon>Embryophyta</taxon>
        <taxon>Tracheophyta</taxon>
        <taxon>Spermatophyta</taxon>
        <taxon>Magnoliopsida</taxon>
        <taxon>Liliopsida</taxon>
        <taxon>Acoraceae</taxon>
        <taxon>Acorus</taxon>
    </lineage>
</organism>